<feature type="domain" description="Carbohydrate kinase FGGY C-terminal" evidence="6">
    <location>
        <begin position="327"/>
        <end position="522"/>
    </location>
</feature>
<sequence>MLDRARPGSTVLDRPAPRGSTPSLRVGDTAGVTAVREGEGLAGSGGAAQGSRDCVLAIDLGTSGPKVAVVTLDAKVVGWQTRPVPLSLLDGGGAEQAPADWWRAICEAATAVLEQTGAAKRIVAVAVTSHWCGTVAVNGAGEPLRPSIIWLDARGARHVPEICDGLIRVEGYGARKLAKWVRLTAGVPSLAGKEPVAHLLWLRHNEPEVYAKAAMFLEPKDWLNFKLTGVFAATFDSITAHWVTDNRRLDSISYHPDLLEWIGVPRAKLPDLCGATEVIGALTREAAAGLGLGAARGDGIQVIGGTPDIHSAAVGSGAVDDRQAHIYVGTSSWATCHVRYKKTDVLHNMASLPSPLPGRYFVAAAQESAGVCFEYLRDHFLFVDDALGTGAAPDDFWQRLERVGATAPVGSGGLIFTPWLYGERCPVADDTLRAGFHNMSLRTGRAELIRSIYEGVAFNTKWLLKYLERFVGARCDPIRFIGGGAMSRLWCQVMADVLDREIHQVLEPRACNARGAALLASIGLGHLQVEDIPSRVGVATSFSPNPAHRELLDRQFAAYLQIHAKNAPIHRRLNQSARSRRRGSAS</sequence>
<comment type="similarity">
    <text evidence="1">Belongs to the FGGY kinase family.</text>
</comment>
<dbReference type="InterPro" id="IPR043129">
    <property type="entry name" value="ATPase_NBD"/>
</dbReference>
<dbReference type="InterPro" id="IPR018485">
    <property type="entry name" value="FGGY_C"/>
</dbReference>
<evidence type="ECO:0000256" key="3">
    <source>
        <dbReference type="ARBA" id="ARBA00022777"/>
    </source>
</evidence>
<feature type="region of interest" description="Disordered" evidence="4">
    <location>
        <begin position="1"/>
        <end position="26"/>
    </location>
</feature>
<evidence type="ECO:0000256" key="1">
    <source>
        <dbReference type="ARBA" id="ARBA00009156"/>
    </source>
</evidence>
<dbReference type="InterPro" id="IPR000577">
    <property type="entry name" value="Carb_kinase_FGGY"/>
</dbReference>
<proteinExistence type="inferred from homology"/>
<evidence type="ECO:0000256" key="2">
    <source>
        <dbReference type="ARBA" id="ARBA00022679"/>
    </source>
</evidence>
<dbReference type="EMBL" id="JMCC02000064">
    <property type="protein sequence ID" value="KIG14890.1"/>
    <property type="molecule type" value="Genomic_DNA"/>
</dbReference>
<evidence type="ECO:0000313" key="8">
    <source>
        <dbReference type="Proteomes" id="UP000031599"/>
    </source>
</evidence>
<dbReference type="GO" id="GO:0005975">
    <property type="term" value="P:carbohydrate metabolic process"/>
    <property type="evidence" value="ECO:0007669"/>
    <property type="project" value="InterPro"/>
</dbReference>
<dbReference type="Pfam" id="PF00370">
    <property type="entry name" value="FGGY_N"/>
    <property type="match status" value="1"/>
</dbReference>
<dbReference type="PANTHER" id="PTHR43095">
    <property type="entry name" value="SUGAR KINASE"/>
    <property type="match status" value="1"/>
</dbReference>
<dbReference type="PIRSF" id="PIRSF000538">
    <property type="entry name" value="GlpK"/>
    <property type="match status" value="1"/>
</dbReference>
<organism evidence="7 8">
    <name type="scientific">Enhygromyxa salina</name>
    <dbReference type="NCBI Taxonomy" id="215803"/>
    <lineage>
        <taxon>Bacteria</taxon>
        <taxon>Pseudomonadati</taxon>
        <taxon>Myxococcota</taxon>
        <taxon>Polyangia</taxon>
        <taxon>Nannocystales</taxon>
        <taxon>Nannocystaceae</taxon>
        <taxon>Enhygromyxa</taxon>
    </lineage>
</organism>
<keyword evidence="3 7" id="KW-0418">Kinase</keyword>
<name>A0A0C2CZ24_9BACT</name>
<evidence type="ECO:0000313" key="7">
    <source>
        <dbReference type="EMBL" id="KIG14890.1"/>
    </source>
</evidence>
<dbReference type="AlphaFoldDB" id="A0A0C2CZ24"/>
<evidence type="ECO:0000259" key="5">
    <source>
        <dbReference type="Pfam" id="PF00370"/>
    </source>
</evidence>
<reference evidence="7 8" key="1">
    <citation type="submission" date="2014-12" db="EMBL/GenBank/DDBJ databases">
        <title>Genome assembly of Enhygromyxa salina DSM 15201.</title>
        <authorList>
            <person name="Sharma G."/>
            <person name="Subramanian S."/>
        </authorList>
    </citation>
    <scope>NUCLEOTIDE SEQUENCE [LARGE SCALE GENOMIC DNA]</scope>
    <source>
        <strain evidence="7 8">DSM 15201</strain>
    </source>
</reference>
<accession>A0A0C2CZ24</accession>
<keyword evidence="2" id="KW-0808">Transferase</keyword>
<dbReference type="InterPro" id="IPR018484">
    <property type="entry name" value="FGGY_N"/>
</dbReference>
<dbReference type="Proteomes" id="UP000031599">
    <property type="component" value="Unassembled WGS sequence"/>
</dbReference>
<dbReference type="CDD" id="cd07805">
    <property type="entry name" value="ASKHA_NBD_FGGY_CvXK-like"/>
    <property type="match status" value="1"/>
</dbReference>
<evidence type="ECO:0000256" key="4">
    <source>
        <dbReference type="SAM" id="MobiDB-lite"/>
    </source>
</evidence>
<dbReference type="PANTHER" id="PTHR43095:SF5">
    <property type="entry name" value="XYLULOSE KINASE"/>
    <property type="match status" value="1"/>
</dbReference>
<dbReference type="GO" id="GO:0016301">
    <property type="term" value="F:kinase activity"/>
    <property type="evidence" value="ECO:0007669"/>
    <property type="project" value="UniProtKB-KW"/>
</dbReference>
<protein>
    <submittedName>
        <fullName evidence="7">Xylulose kinase</fullName>
    </submittedName>
</protein>
<dbReference type="Gene3D" id="3.30.420.40">
    <property type="match status" value="2"/>
</dbReference>
<feature type="domain" description="Carbohydrate kinase FGGY N-terminal" evidence="5">
    <location>
        <begin position="55"/>
        <end position="315"/>
    </location>
</feature>
<dbReference type="InterPro" id="IPR050406">
    <property type="entry name" value="FGGY_Carb_Kinase"/>
</dbReference>
<dbReference type="SUPFAM" id="SSF53067">
    <property type="entry name" value="Actin-like ATPase domain"/>
    <property type="match status" value="2"/>
</dbReference>
<dbReference type="Pfam" id="PF02782">
    <property type="entry name" value="FGGY_C"/>
    <property type="match status" value="1"/>
</dbReference>
<gene>
    <name evidence="7" type="ORF">DB30_06272</name>
</gene>
<comment type="caution">
    <text evidence="7">The sequence shown here is derived from an EMBL/GenBank/DDBJ whole genome shotgun (WGS) entry which is preliminary data.</text>
</comment>
<evidence type="ECO:0000259" key="6">
    <source>
        <dbReference type="Pfam" id="PF02782"/>
    </source>
</evidence>